<accession>A0A5D0NC53</accession>
<dbReference type="STRING" id="1220554.GCA_001552135_01030"/>
<evidence type="ECO:0000313" key="1">
    <source>
        <dbReference type="EMBL" id="TYB41841.1"/>
    </source>
</evidence>
<keyword evidence="2" id="KW-1185">Reference proteome</keyword>
<dbReference type="EMBL" id="VSFG01000009">
    <property type="protein sequence ID" value="TYB41841.1"/>
    <property type="molecule type" value="Genomic_DNA"/>
</dbReference>
<dbReference type="Proteomes" id="UP000323380">
    <property type="component" value="Unassembled WGS sequence"/>
</dbReference>
<evidence type="ECO:0000313" key="2">
    <source>
        <dbReference type="Proteomes" id="UP000323380"/>
    </source>
</evidence>
<reference evidence="1 2" key="1">
    <citation type="submission" date="2019-08" db="EMBL/GenBank/DDBJ databases">
        <title>Actinomadura sp. nov. CYP1-5 isolated from mountain soil.</title>
        <authorList>
            <person name="Songsumanus A."/>
            <person name="Kuncharoen N."/>
            <person name="Kudo T."/>
            <person name="Yuki M."/>
            <person name="Igarashi Y."/>
            <person name="Tanasupawat S."/>
        </authorList>
    </citation>
    <scope>NUCLEOTIDE SEQUENCE [LARGE SCALE GENOMIC DNA]</scope>
    <source>
        <strain evidence="1 2">JCM 14158</strain>
    </source>
</reference>
<sequence>MQVLIKEADWNGQNLAEAVNAVGREAGLRLAYSRSSVGQWISGMTPRRPVPHVVSEALSRRLSRPVTMAEAGFGETSAEIGQRAESPLRRLVTLAAAATDPRAFGTSAFRVYRLAESVVPTTGAGGRVPAADPLGEFVRVRRADVESAAEMLRLFTDASAAGGVGHVRPALGLYLADTMAPALHAAPPETRAELLPVATRLIHLCGLMCCDDELHGFGQQYYRVALRLAAGAEDAGPRALVLRAMSTQAVALGHYRHALRLARVAVDTATADMPAADLAALLGQRAVARAATGDRDGAVLDMRSAQSCLGRARANESTARGGPAAALACQRGLMLALLGEVPQAIGQLELSVRRRPATERHNRALILAHIADLRLRVGHLDEAITTWHRFLDEYPAISSGRARTALALLQSRIRPYRGNPAADALLTRARSIQQRLPRLAA</sequence>
<comment type="caution">
    <text evidence="1">The sequence shown here is derived from an EMBL/GenBank/DDBJ whole genome shotgun (WGS) entry which is preliminary data.</text>
</comment>
<proteinExistence type="predicted"/>
<dbReference type="InterPro" id="IPR011990">
    <property type="entry name" value="TPR-like_helical_dom_sf"/>
</dbReference>
<organism evidence="1 2">
    <name type="scientific">Actinomadura chibensis</name>
    <dbReference type="NCBI Taxonomy" id="392828"/>
    <lineage>
        <taxon>Bacteria</taxon>
        <taxon>Bacillati</taxon>
        <taxon>Actinomycetota</taxon>
        <taxon>Actinomycetes</taxon>
        <taxon>Streptosporangiales</taxon>
        <taxon>Thermomonosporaceae</taxon>
        <taxon>Actinomadura</taxon>
    </lineage>
</organism>
<dbReference type="AlphaFoldDB" id="A0A5D0NC53"/>
<dbReference type="Gene3D" id="1.25.40.10">
    <property type="entry name" value="Tetratricopeptide repeat domain"/>
    <property type="match status" value="1"/>
</dbReference>
<evidence type="ECO:0008006" key="3">
    <source>
        <dbReference type="Google" id="ProtNLM"/>
    </source>
</evidence>
<gene>
    <name evidence="1" type="ORF">FXF69_33445</name>
</gene>
<dbReference type="RefSeq" id="WP_083980338.1">
    <property type="nucleotide sequence ID" value="NZ_VSFG01000009.1"/>
</dbReference>
<protein>
    <recommendedName>
        <fullName evidence="3">Tetratricopeptide repeat protein</fullName>
    </recommendedName>
</protein>
<name>A0A5D0NC53_9ACTN</name>
<dbReference type="SUPFAM" id="SSF48452">
    <property type="entry name" value="TPR-like"/>
    <property type="match status" value="1"/>
</dbReference>